<reference evidence="1" key="2">
    <citation type="submission" date="2025-09" db="UniProtKB">
        <authorList>
            <consortium name="EnsemblPlants"/>
        </authorList>
    </citation>
    <scope>IDENTIFICATION</scope>
</reference>
<reference evidence="1" key="1">
    <citation type="submission" date="2021-05" db="EMBL/GenBank/DDBJ databases">
        <authorList>
            <person name="Scholz U."/>
            <person name="Mascher M."/>
            <person name="Fiebig A."/>
        </authorList>
    </citation>
    <scope>NUCLEOTIDE SEQUENCE [LARGE SCALE GENOMIC DNA]</scope>
</reference>
<dbReference type="EnsemblPlants" id="AVESA.00010b.r2.5CG0917450.1">
    <property type="protein sequence ID" value="AVESA.00010b.r2.5CG0917450.1.CDS.1"/>
    <property type="gene ID" value="AVESA.00010b.r2.5CG0917450"/>
</dbReference>
<accession>A0ACD5Y0A2</accession>
<evidence type="ECO:0000313" key="1">
    <source>
        <dbReference type="EnsemblPlants" id="AVESA.00010b.r2.5CG0917450.1.CDS.1"/>
    </source>
</evidence>
<name>A0ACD5Y0A2_AVESA</name>
<proteinExistence type="predicted"/>
<evidence type="ECO:0000313" key="2">
    <source>
        <dbReference type="Proteomes" id="UP001732700"/>
    </source>
</evidence>
<organism evidence="1 2">
    <name type="scientific">Avena sativa</name>
    <name type="common">Oat</name>
    <dbReference type="NCBI Taxonomy" id="4498"/>
    <lineage>
        <taxon>Eukaryota</taxon>
        <taxon>Viridiplantae</taxon>
        <taxon>Streptophyta</taxon>
        <taxon>Embryophyta</taxon>
        <taxon>Tracheophyta</taxon>
        <taxon>Spermatophyta</taxon>
        <taxon>Magnoliopsida</taxon>
        <taxon>Liliopsida</taxon>
        <taxon>Poales</taxon>
        <taxon>Poaceae</taxon>
        <taxon>BOP clade</taxon>
        <taxon>Pooideae</taxon>
        <taxon>Poodae</taxon>
        <taxon>Poeae</taxon>
        <taxon>Poeae Chloroplast Group 1 (Aveneae type)</taxon>
        <taxon>Aveninae</taxon>
        <taxon>Avena</taxon>
    </lineage>
</organism>
<protein>
    <submittedName>
        <fullName evidence="1">Uncharacterized protein</fullName>
    </submittedName>
</protein>
<dbReference type="Proteomes" id="UP001732700">
    <property type="component" value="Chromosome 5C"/>
</dbReference>
<keyword evidence="2" id="KW-1185">Reference proteome</keyword>
<sequence>MNVDAGSDACCRKHRPEASAGEATPSKRKNPWRERAAGPSRRQGQASAAPAVENMESKYGAVVSKMMAKMGHKPGSGLGKDGQGIVVPLEGALRPAHAGLGSVEEPKPFFHGKENLPPPPVPVAAPAEEELELPRWSRKAGAARKGPVLTKKALLATRAEEKEEQDGQPMVVEKVIDMRGPQPRLLTDLRGISDEHDMELDDDGPTPELRYNTRVLVDEAAADIRGLDAQLRREQDDVASLKREKERLAELEASHAHQLQVMEAITGALDQVQADEAAGVLTPETLLDTFRELKTRHQEEFKICGLAWIACEFARPLLVCQFHGWQPLRDPSFGLELMSLWNDLLQQQQSYGFSPDCTDPYAQLLHDVILPVVRASGTNSWDARDPEPMLRFLESWEELLPPVVLESILEDLIMPKLSATVDSWDPLTENVPIHVWVHPWLPILGQNRTDTLCHSVQYKLSTSVLRSWQAHEPSAYAALSPWKGVFDPASWEAMIVLHIVSKLKLALDELQISPAIDCQEELDQFNHLVMIWASVIPARHMVPLLESHFFRKWLLAICHWLRSPDPNFDDVVEWYKSWSGIFQPELLANDRVRMLLGAGLVMMNNAADGLEVLPPGAREAAEFPKAAEDQQFNTAQQAWRQVPLEDLSFKDRILAYAEEQGLKFIPRDGRFYNGVPVYEFGCVRVCVDSAKRLLYAQVQGSWSVVTLAQLMEMNRMARPW</sequence>